<dbReference type="Pfam" id="PF00440">
    <property type="entry name" value="TetR_N"/>
    <property type="match status" value="1"/>
</dbReference>
<dbReference type="PROSITE" id="PS50977">
    <property type="entry name" value="HTH_TETR_2"/>
    <property type="match status" value="1"/>
</dbReference>
<dbReference type="InterPro" id="IPR009057">
    <property type="entry name" value="Homeodomain-like_sf"/>
</dbReference>
<dbReference type="InterPro" id="IPR050624">
    <property type="entry name" value="HTH-type_Tx_Regulator"/>
</dbReference>
<evidence type="ECO:0000313" key="5">
    <source>
        <dbReference type="Proteomes" id="UP000442619"/>
    </source>
</evidence>
<dbReference type="PANTHER" id="PTHR43479:SF7">
    <property type="entry name" value="TETR-FAMILY TRANSCRIPTIONAL REGULATOR"/>
    <property type="match status" value="1"/>
</dbReference>
<dbReference type="PANTHER" id="PTHR43479">
    <property type="entry name" value="ACREF/ENVCD OPERON REPRESSOR-RELATED"/>
    <property type="match status" value="1"/>
</dbReference>
<dbReference type="Proteomes" id="UP000442619">
    <property type="component" value="Unassembled WGS sequence"/>
</dbReference>
<evidence type="ECO:0000313" key="4">
    <source>
        <dbReference type="EMBL" id="MST88687.1"/>
    </source>
</evidence>
<dbReference type="SUPFAM" id="SSF46689">
    <property type="entry name" value="Homeodomain-like"/>
    <property type="match status" value="1"/>
</dbReference>
<dbReference type="AlphaFoldDB" id="A0A844FRZ2"/>
<dbReference type="GO" id="GO:0003677">
    <property type="term" value="F:DNA binding"/>
    <property type="evidence" value="ECO:0007669"/>
    <property type="project" value="UniProtKB-UniRule"/>
</dbReference>
<keyword evidence="1 2" id="KW-0238">DNA-binding</keyword>
<dbReference type="EMBL" id="VUNM01000005">
    <property type="protein sequence ID" value="MST88687.1"/>
    <property type="molecule type" value="Genomic_DNA"/>
</dbReference>
<protein>
    <submittedName>
        <fullName evidence="4">TetR family transcriptional regulator</fullName>
    </submittedName>
</protein>
<accession>A0A844FRZ2</accession>
<feature type="DNA-binding region" description="H-T-H motif" evidence="2">
    <location>
        <begin position="30"/>
        <end position="49"/>
    </location>
</feature>
<dbReference type="Pfam" id="PF14278">
    <property type="entry name" value="TetR_C_8"/>
    <property type="match status" value="1"/>
</dbReference>
<name>A0A844FRZ2_9FIRM</name>
<dbReference type="InterPro" id="IPR039532">
    <property type="entry name" value="TetR_C_Firmicutes"/>
</dbReference>
<evidence type="ECO:0000259" key="3">
    <source>
        <dbReference type="PROSITE" id="PS50977"/>
    </source>
</evidence>
<keyword evidence="5" id="KW-1185">Reference proteome</keyword>
<proteinExistence type="predicted"/>
<dbReference type="InterPro" id="IPR001647">
    <property type="entry name" value="HTH_TetR"/>
</dbReference>
<comment type="caution">
    <text evidence="4">The sequence shown here is derived from an EMBL/GenBank/DDBJ whole genome shotgun (WGS) entry which is preliminary data.</text>
</comment>
<sequence length="178" mass="20711">MKCVKRQTTKEILVASFQELASKKPVDKITIQDIADESGYSPATFYRHFSDKFDLIAWDYSQHSRNIMEQGEDWKSGLKEGLVYLYNLRKYIRNLLLHTSGMDSFIGYMAYTWIELLSDEVSKRQDLDQSLKAIIKIYAYGSVALICEWLLDEEKISIDQLLDDMILALPERLKVLLL</sequence>
<gene>
    <name evidence="4" type="ORF">FYJ79_03690</name>
</gene>
<evidence type="ECO:0000256" key="1">
    <source>
        <dbReference type="ARBA" id="ARBA00023125"/>
    </source>
</evidence>
<organism evidence="4 5">
    <name type="scientific">Sharpea porci</name>
    <dbReference type="NCBI Taxonomy" id="2652286"/>
    <lineage>
        <taxon>Bacteria</taxon>
        <taxon>Bacillati</taxon>
        <taxon>Bacillota</taxon>
        <taxon>Erysipelotrichia</taxon>
        <taxon>Erysipelotrichales</taxon>
        <taxon>Coprobacillaceae</taxon>
        <taxon>Sharpea</taxon>
    </lineage>
</organism>
<reference evidence="4 5" key="1">
    <citation type="submission" date="2019-08" db="EMBL/GenBank/DDBJ databases">
        <title>In-depth cultivation of the pig gut microbiome towards novel bacterial diversity and tailored functional studies.</title>
        <authorList>
            <person name="Wylensek D."/>
            <person name="Hitch T.C.A."/>
            <person name="Clavel T."/>
        </authorList>
    </citation>
    <scope>NUCLEOTIDE SEQUENCE [LARGE SCALE GENOMIC DNA]</scope>
    <source>
        <strain evidence="4 5">CA-Schmier-601-WT-3</strain>
    </source>
</reference>
<feature type="domain" description="HTH tetR-type" evidence="3">
    <location>
        <begin position="7"/>
        <end position="67"/>
    </location>
</feature>
<evidence type="ECO:0000256" key="2">
    <source>
        <dbReference type="PROSITE-ProRule" id="PRU00335"/>
    </source>
</evidence>
<dbReference type="Gene3D" id="1.10.357.10">
    <property type="entry name" value="Tetracycline Repressor, domain 2"/>
    <property type="match status" value="1"/>
</dbReference>